<comment type="caution">
    <text evidence="2">The sequence shown here is derived from an EMBL/GenBank/DDBJ whole genome shotgun (WGS) entry which is preliminary data.</text>
</comment>
<organism evidence="2 3">
    <name type="scientific">Bugula neritina</name>
    <name type="common">Brown bryozoan</name>
    <name type="synonym">Sertularia neritina</name>
    <dbReference type="NCBI Taxonomy" id="10212"/>
    <lineage>
        <taxon>Eukaryota</taxon>
        <taxon>Metazoa</taxon>
        <taxon>Spiralia</taxon>
        <taxon>Lophotrochozoa</taxon>
        <taxon>Bryozoa</taxon>
        <taxon>Gymnolaemata</taxon>
        <taxon>Cheilostomatida</taxon>
        <taxon>Flustrina</taxon>
        <taxon>Buguloidea</taxon>
        <taxon>Bugulidae</taxon>
        <taxon>Bugula</taxon>
    </lineage>
</organism>
<feature type="chain" id="PRO_5029631355" evidence="1">
    <location>
        <begin position="26"/>
        <end position="73"/>
    </location>
</feature>
<evidence type="ECO:0000313" key="3">
    <source>
        <dbReference type="Proteomes" id="UP000593567"/>
    </source>
</evidence>
<keyword evidence="3" id="KW-1185">Reference proteome</keyword>
<keyword evidence="1" id="KW-0732">Signal</keyword>
<dbReference type="AlphaFoldDB" id="A0A7J7KS44"/>
<evidence type="ECO:0000256" key="1">
    <source>
        <dbReference type="SAM" id="SignalP"/>
    </source>
</evidence>
<evidence type="ECO:0000313" key="2">
    <source>
        <dbReference type="EMBL" id="KAF6040994.1"/>
    </source>
</evidence>
<proteinExistence type="predicted"/>
<dbReference type="EMBL" id="VXIV02000090">
    <property type="protein sequence ID" value="KAF6040994.1"/>
    <property type="molecule type" value="Genomic_DNA"/>
</dbReference>
<feature type="signal peptide" evidence="1">
    <location>
        <begin position="1"/>
        <end position="25"/>
    </location>
</feature>
<sequence length="73" mass="8357">MEGVAVCLVLLGSFIVSNLIYVCDGSYREADKIILTYNHEKQFYVESSEFTGDLKCYKYTIPKRGRCLYVKSS</sequence>
<reference evidence="2" key="1">
    <citation type="submission" date="2020-06" db="EMBL/GenBank/DDBJ databases">
        <title>Draft genome of Bugula neritina, a colonial animal packing powerful symbionts and potential medicines.</title>
        <authorList>
            <person name="Rayko M."/>
        </authorList>
    </citation>
    <scope>NUCLEOTIDE SEQUENCE [LARGE SCALE GENOMIC DNA]</scope>
    <source>
        <strain evidence="2">Kwan_BN1</strain>
    </source>
</reference>
<gene>
    <name evidence="2" type="ORF">EB796_000711</name>
</gene>
<accession>A0A7J7KS44</accession>
<dbReference type="Proteomes" id="UP000593567">
    <property type="component" value="Unassembled WGS sequence"/>
</dbReference>
<protein>
    <submittedName>
        <fullName evidence="2">Uncharacterized protein</fullName>
    </submittedName>
</protein>
<name>A0A7J7KS44_BUGNE</name>